<evidence type="ECO:0000256" key="3">
    <source>
        <dbReference type="ARBA" id="ARBA00022763"/>
    </source>
</evidence>
<dbReference type="GO" id="GO:0005524">
    <property type="term" value="F:ATP binding"/>
    <property type="evidence" value="ECO:0007669"/>
    <property type="project" value="UniProtKB-UniRule"/>
</dbReference>
<dbReference type="InterPro" id="IPR027417">
    <property type="entry name" value="P-loop_NTPase"/>
</dbReference>
<comment type="caution">
    <text evidence="13">The sequence shown here is derived from an EMBL/GenBank/DDBJ whole genome shotgun (WGS) entry which is preliminary data.</text>
</comment>
<evidence type="ECO:0000256" key="1">
    <source>
        <dbReference type="ARBA" id="ARBA00022722"/>
    </source>
</evidence>
<evidence type="ECO:0000256" key="10">
    <source>
        <dbReference type="HAMAP-Rule" id="MF_01486"/>
    </source>
</evidence>
<feature type="domain" description="RecC C-terminal" evidence="12">
    <location>
        <begin position="883"/>
        <end position="1106"/>
    </location>
</feature>
<dbReference type="HAMAP" id="MF_01486">
    <property type="entry name" value="RecC"/>
    <property type="match status" value="1"/>
</dbReference>
<dbReference type="Pfam" id="PF17946">
    <property type="entry name" value="RecC_C"/>
    <property type="match status" value="1"/>
</dbReference>
<evidence type="ECO:0000256" key="6">
    <source>
        <dbReference type="ARBA" id="ARBA00022839"/>
    </source>
</evidence>
<evidence type="ECO:0000256" key="9">
    <source>
        <dbReference type="ARBA" id="ARBA00023204"/>
    </source>
</evidence>
<keyword evidence="6 10" id="KW-0269">Exonuclease</keyword>
<dbReference type="Gene3D" id="1.10.10.160">
    <property type="match status" value="1"/>
</dbReference>
<evidence type="ECO:0000256" key="5">
    <source>
        <dbReference type="ARBA" id="ARBA00022806"/>
    </source>
</evidence>
<feature type="region of interest" description="Disordered" evidence="11">
    <location>
        <begin position="336"/>
        <end position="370"/>
    </location>
</feature>
<dbReference type="InterPro" id="IPR013986">
    <property type="entry name" value="DExx_box_DNA_helicase_dom_sf"/>
</dbReference>
<dbReference type="InterPro" id="IPR011335">
    <property type="entry name" value="Restrct_endonuc-II-like"/>
</dbReference>
<dbReference type="EMBL" id="JACCKA010000085">
    <property type="protein sequence ID" value="NZA27740.1"/>
    <property type="molecule type" value="Genomic_DNA"/>
</dbReference>
<dbReference type="PANTHER" id="PTHR30591">
    <property type="entry name" value="RECBCD ENZYME SUBUNIT RECC"/>
    <property type="match status" value="1"/>
</dbReference>
<accession>A0A853JH09</accession>
<comment type="subunit">
    <text evidence="10">Heterotrimer of RecB, RecC and RecD. All subunits contribute to DNA-binding.</text>
</comment>
<reference evidence="13 14" key="1">
    <citation type="submission" date="2020-07" db="EMBL/GenBank/DDBJ databases">
        <title>Luteimonas sp. SJ-92.</title>
        <authorList>
            <person name="Huang X.-X."/>
            <person name="Xu L."/>
            <person name="Sun J.-Q."/>
        </authorList>
    </citation>
    <scope>NUCLEOTIDE SEQUENCE [LARGE SCALE GENOMIC DNA]</scope>
    <source>
        <strain evidence="13 14">SJ-92</strain>
    </source>
</reference>
<keyword evidence="1 10" id="KW-0540">Nuclease</keyword>
<feature type="region of interest" description="Disordered" evidence="11">
    <location>
        <begin position="126"/>
        <end position="163"/>
    </location>
</feature>
<gene>
    <name evidence="10 13" type="primary">recC</name>
    <name evidence="13" type="ORF">H0E84_15280</name>
</gene>
<evidence type="ECO:0000313" key="13">
    <source>
        <dbReference type="EMBL" id="NZA27740.1"/>
    </source>
</evidence>
<evidence type="ECO:0000256" key="11">
    <source>
        <dbReference type="SAM" id="MobiDB-lite"/>
    </source>
</evidence>
<dbReference type="PIRSF" id="PIRSF000980">
    <property type="entry name" value="RecC"/>
    <property type="match status" value="1"/>
</dbReference>
<dbReference type="AlphaFoldDB" id="A0A853JH09"/>
<dbReference type="GO" id="GO:0009338">
    <property type="term" value="C:exodeoxyribonuclease V complex"/>
    <property type="evidence" value="ECO:0007669"/>
    <property type="project" value="InterPro"/>
</dbReference>
<dbReference type="Gene3D" id="3.40.50.10930">
    <property type="match status" value="1"/>
</dbReference>
<dbReference type="InterPro" id="IPR006697">
    <property type="entry name" value="RecC"/>
</dbReference>
<keyword evidence="4 10" id="KW-0378">Hydrolase</keyword>
<dbReference type="GO" id="GO:0000724">
    <property type="term" value="P:double-strand break repair via homologous recombination"/>
    <property type="evidence" value="ECO:0007669"/>
    <property type="project" value="UniProtKB-UniRule"/>
</dbReference>
<dbReference type="SUPFAM" id="SSF52540">
    <property type="entry name" value="P-loop containing nucleoside triphosphate hydrolases"/>
    <property type="match status" value="2"/>
</dbReference>
<dbReference type="GO" id="GO:0003677">
    <property type="term" value="F:DNA binding"/>
    <property type="evidence" value="ECO:0007669"/>
    <property type="project" value="UniProtKB-UniRule"/>
</dbReference>
<keyword evidence="8 10" id="KW-0238">DNA-binding</keyword>
<evidence type="ECO:0000256" key="2">
    <source>
        <dbReference type="ARBA" id="ARBA00022741"/>
    </source>
</evidence>
<dbReference type="SUPFAM" id="SSF52980">
    <property type="entry name" value="Restriction endonuclease-like"/>
    <property type="match status" value="1"/>
</dbReference>
<keyword evidence="2 10" id="KW-0547">Nucleotide-binding</keyword>
<keyword evidence="9 10" id="KW-0234">DNA repair</keyword>
<evidence type="ECO:0000256" key="8">
    <source>
        <dbReference type="ARBA" id="ARBA00023125"/>
    </source>
</evidence>
<sequence length="1194" mass="130350">MPAAAPDFRLYHSNALDVLAGLLAHELRIPAPGQALLAPDTVLIPQVAMRRWLQATLAAAHGVAANLEFLTPGEFVARALTANLGPATDEPDVATLHWHLYAALTDAQFMAQPALAALRAHVDGPYRTHVDGSDPVRAHGERPDPQRTRVEGPHPLREHGDSHDPLRAWALAGELASVFEKYQAWRREWLLRWEAGAEPDDPQAILWRRIARGRSHRARRIQQYLDRFEARDAPLPTGLPPRLFAFATLNVSPDVLRVLATQARVGTLHFYVPSPSRDYWGDLQRVRAGGIEAAHDDAARSENPLLQAWGHAGRDFMAVLGGYEVVHASAEIAAHADPGEKTGSESIFPPDSADPDNGRGKIDSDPVFSSSPSLLRRLQADLFHRRPSPPLAPTATDPRTRLPALRRDDPSLQLHACHTRLRELQVLRDQLRALFDDERFDPPLKPREVAVLAPDVDPYLPYLEAVFGDRGREDAIPYALADASPLANEPLAEVFVRLLALPVSRFGLHETLDLLASPALAEANGLDAPAIERLQAWLLAAGARWGLDGEHRARFDAPEDDAYTWAFALDRLLLGHASGSEALIRASDGRILAPLPDLEGSALDALDTLVRLLRVLARNARVLGAAMPPAQWRERLLELLDALLPRPPSNPASQRALDRLRTLVDGFASTAGSAGFEDPVPAEAVRAHFRAVLAEADTRAPLLTGGVSIARMVPMRLLPFRVICVLGMNDAEFPRRDPAAGLNRLTAELGTDRRRAGDRSTRDDDRFLFLQLFTAAQDVFYASWQGADPRDGSRREPSVLVSELIDAAVDQHAAGAQDVADALVVRHPLQPFSAEAFGSEAEPRRFSYHARWQQAAAGAADRRQPLPPWFAGEPFAPGEAEPELPISALRRFLLHPAEELLARMGMRLVEIEEQGADLEPLAAPGAGLERSVLQRALFNELLRGLDDPVIHASLRARGLLPSGAAGRRVLVDQRELLAPWLEAFSQWRGDAEAGSVLAEVEIDGVRVHGRIQDVYPHGIPRLRFGKPNGPSAVRSGLDWLLARAAGIDLPLVEFFDGGRAGPGPFERPELSPADARNALRELLALRAHGLRAPLPYAPYSAWAYYDCAGNPERGVKAARSQWHGSGGGFAEGHGDALRQALRGCDPFGDQDSLQRFVDAAMLVFLALQDGKVHGGTDPATLDGLAERFEPEDAE</sequence>
<dbReference type="PANTHER" id="PTHR30591:SF1">
    <property type="entry name" value="RECBCD ENZYME SUBUNIT RECC"/>
    <property type="match status" value="1"/>
</dbReference>
<dbReference type="GO" id="GO:0008854">
    <property type="term" value="F:exodeoxyribonuclease V activity"/>
    <property type="evidence" value="ECO:0007669"/>
    <property type="project" value="InterPro"/>
</dbReference>
<evidence type="ECO:0000256" key="4">
    <source>
        <dbReference type="ARBA" id="ARBA00022801"/>
    </source>
</evidence>
<comment type="function">
    <text evidence="10">A helicase/nuclease that prepares dsDNA breaks (DSB) for recombinational DNA repair. Binds to DSBs and unwinds DNA via a highly rapid and processive ATP-dependent bidirectional helicase activity. Unwinds dsDNA until it encounters a Chi (crossover hotspot instigator) sequence from the 3' direction. Cuts ssDNA a few nucleotides 3' to the Chi site. The properties and activities of the enzyme are changed at Chi. The Chi-altered holoenzyme produces a long 3'-ssDNA overhang and facilitates RecA-binding to the ssDNA for homologous DNA recombination and repair. Holoenzyme degrades any linearized DNA that is unable to undergo homologous recombination. In the holoenzyme this subunit recognizes the wild-type Chi sequence, and when added to isolated RecB increases its ATP-dependent helicase processivity.</text>
</comment>
<keyword evidence="7 10" id="KW-0067">ATP-binding</keyword>
<proteinExistence type="inferred from homology"/>
<dbReference type="NCBIfam" id="TIGR01450">
    <property type="entry name" value="recC"/>
    <property type="match status" value="1"/>
</dbReference>
<dbReference type="GO" id="GO:0003678">
    <property type="term" value="F:DNA helicase activity"/>
    <property type="evidence" value="ECO:0007669"/>
    <property type="project" value="UniProtKB-UniRule"/>
</dbReference>
<protein>
    <recommendedName>
        <fullName evidence="10">RecBCD enzyme subunit RecC</fullName>
    </recommendedName>
    <alternativeName>
        <fullName evidence="10">Exonuclease V subunit RecC</fullName>
        <shortName evidence="10">ExoV subunit RecC</shortName>
    </alternativeName>
    <alternativeName>
        <fullName evidence="10">Helicase/nuclease RecBCD subunit RecC</fullName>
    </alternativeName>
</protein>
<dbReference type="RefSeq" id="WP_180679504.1">
    <property type="nucleotide sequence ID" value="NZ_JACCKA010000085.1"/>
</dbReference>
<keyword evidence="14" id="KW-1185">Reference proteome</keyword>
<dbReference type="Gene3D" id="3.40.50.300">
    <property type="entry name" value="P-loop containing nucleotide triphosphate hydrolases"/>
    <property type="match status" value="2"/>
</dbReference>
<comment type="similarity">
    <text evidence="10">Belongs to the RecC family.</text>
</comment>
<dbReference type="Pfam" id="PF04257">
    <property type="entry name" value="Exonuc_V_gamma"/>
    <property type="match status" value="1"/>
</dbReference>
<dbReference type="Proteomes" id="UP000578091">
    <property type="component" value="Unassembled WGS sequence"/>
</dbReference>
<evidence type="ECO:0000259" key="12">
    <source>
        <dbReference type="Pfam" id="PF17946"/>
    </source>
</evidence>
<evidence type="ECO:0000256" key="7">
    <source>
        <dbReference type="ARBA" id="ARBA00022840"/>
    </source>
</evidence>
<comment type="miscellaneous">
    <text evidence="10">In the RecBCD complex, RecB has a slow 3'-5' helicase, an exonuclease activity and loads RecA onto ssDNA, RecD has a fast 5'-3' helicase activity, while RecC stimulates the ATPase and processivity of the RecB helicase and contributes to recognition of the Chi site.</text>
</comment>
<keyword evidence="3 10" id="KW-0227">DNA damage</keyword>
<dbReference type="InterPro" id="IPR041500">
    <property type="entry name" value="RecC_C"/>
</dbReference>
<evidence type="ECO:0000313" key="14">
    <source>
        <dbReference type="Proteomes" id="UP000578091"/>
    </source>
</evidence>
<name>A0A853JH09_9GAMM</name>
<organism evidence="13 14">
    <name type="scientific">Luteimonas salinisoli</name>
    <dbReference type="NCBI Taxonomy" id="2752307"/>
    <lineage>
        <taxon>Bacteria</taxon>
        <taxon>Pseudomonadati</taxon>
        <taxon>Pseudomonadota</taxon>
        <taxon>Gammaproteobacteria</taxon>
        <taxon>Lysobacterales</taxon>
        <taxon>Lysobacteraceae</taxon>
        <taxon>Luteimonas</taxon>
    </lineage>
</organism>
<keyword evidence="5 10" id="KW-0347">Helicase</keyword>